<name>A0A1G9YW25_9ACTN</name>
<feature type="compositionally biased region" description="Basic and acidic residues" evidence="1">
    <location>
        <begin position="54"/>
        <end position="64"/>
    </location>
</feature>
<feature type="compositionally biased region" description="Basic residues" evidence="1">
    <location>
        <begin position="27"/>
        <end position="36"/>
    </location>
</feature>
<keyword evidence="3" id="KW-1185">Reference proteome</keyword>
<dbReference type="EMBL" id="FNIC01000002">
    <property type="protein sequence ID" value="SDN13368.1"/>
    <property type="molecule type" value="Genomic_DNA"/>
</dbReference>
<evidence type="ECO:0000313" key="2">
    <source>
        <dbReference type="EMBL" id="SDN13368.1"/>
    </source>
</evidence>
<dbReference type="Proteomes" id="UP000199004">
    <property type="component" value="Unassembled WGS sequence"/>
</dbReference>
<sequence>MLRFLLFVALFAVAVYIVVRLAEQRGGRRPLPRRRGPASPPPRVMGPDDDDDFLRDLDRKRREPEDPDST</sequence>
<proteinExistence type="predicted"/>
<evidence type="ECO:0000313" key="3">
    <source>
        <dbReference type="Proteomes" id="UP000199004"/>
    </source>
</evidence>
<protein>
    <submittedName>
        <fullName evidence="2">Uncharacterized protein</fullName>
    </submittedName>
</protein>
<organism evidence="2 3">
    <name type="scientific">Nocardioides szechwanensis</name>
    <dbReference type="NCBI Taxonomy" id="1005944"/>
    <lineage>
        <taxon>Bacteria</taxon>
        <taxon>Bacillati</taxon>
        <taxon>Actinomycetota</taxon>
        <taxon>Actinomycetes</taxon>
        <taxon>Propionibacteriales</taxon>
        <taxon>Nocardioidaceae</taxon>
        <taxon>Nocardioides</taxon>
    </lineage>
</organism>
<gene>
    <name evidence="2" type="ORF">SAMN05192576_1516</name>
</gene>
<dbReference type="RefSeq" id="WP_091023391.1">
    <property type="nucleotide sequence ID" value="NZ_BKAE01000007.1"/>
</dbReference>
<dbReference type="AlphaFoldDB" id="A0A1G9YW25"/>
<evidence type="ECO:0000256" key="1">
    <source>
        <dbReference type="SAM" id="MobiDB-lite"/>
    </source>
</evidence>
<reference evidence="3" key="1">
    <citation type="submission" date="2016-10" db="EMBL/GenBank/DDBJ databases">
        <authorList>
            <person name="Varghese N."/>
            <person name="Submissions S."/>
        </authorList>
    </citation>
    <scope>NUCLEOTIDE SEQUENCE [LARGE SCALE GENOMIC DNA]</scope>
    <source>
        <strain evidence="3">CGMCC 1.11147</strain>
    </source>
</reference>
<accession>A0A1G9YW25</accession>
<feature type="region of interest" description="Disordered" evidence="1">
    <location>
        <begin position="25"/>
        <end position="70"/>
    </location>
</feature>